<dbReference type="EMBL" id="VAHF01000003">
    <property type="protein sequence ID" value="TXG66519.1"/>
    <property type="molecule type" value="Genomic_DNA"/>
</dbReference>
<sequence>MKDVAQVYEIKVETSATKQGSLNAEFNQVRIQILEREELPSLNESIVVVRAEENRRSVMLEPTILEESAMVSTGGKSCIP</sequence>
<evidence type="ECO:0000313" key="1">
    <source>
        <dbReference type="EMBL" id="TXG66519.1"/>
    </source>
</evidence>
<gene>
    <name evidence="1" type="ORF">EZV62_007794</name>
</gene>
<accession>A0A5C7ICE2</accession>
<keyword evidence="2" id="KW-1185">Reference proteome</keyword>
<dbReference type="Proteomes" id="UP000323000">
    <property type="component" value="Chromosome 3"/>
</dbReference>
<reference evidence="2" key="1">
    <citation type="journal article" date="2019" name="Gigascience">
        <title>De novo genome assembly of the endangered Acer yangbiense, a plant species with extremely small populations endemic to Yunnan Province, China.</title>
        <authorList>
            <person name="Yang J."/>
            <person name="Wariss H.M."/>
            <person name="Tao L."/>
            <person name="Zhang R."/>
            <person name="Yun Q."/>
            <person name="Hollingsworth P."/>
            <person name="Dao Z."/>
            <person name="Luo G."/>
            <person name="Guo H."/>
            <person name="Ma Y."/>
            <person name="Sun W."/>
        </authorList>
    </citation>
    <scope>NUCLEOTIDE SEQUENCE [LARGE SCALE GENOMIC DNA]</scope>
    <source>
        <strain evidence="2">cv. Malutang</strain>
    </source>
</reference>
<protein>
    <submittedName>
        <fullName evidence="1">Uncharacterized protein</fullName>
    </submittedName>
</protein>
<dbReference type="AlphaFoldDB" id="A0A5C7ICE2"/>
<organism evidence="1 2">
    <name type="scientific">Acer yangbiense</name>
    <dbReference type="NCBI Taxonomy" id="1000413"/>
    <lineage>
        <taxon>Eukaryota</taxon>
        <taxon>Viridiplantae</taxon>
        <taxon>Streptophyta</taxon>
        <taxon>Embryophyta</taxon>
        <taxon>Tracheophyta</taxon>
        <taxon>Spermatophyta</taxon>
        <taxon>Magnoliopsida</taxon>
        <taxon>eudicotyledons</taxon>
        <taxon>Gunneridae</taxon>
        <taxon>Pentapetalae</taxon>
        <taxon>rosids</taxon>
        <taxon>malvids</taxon>
        <taxon>Sapindales</taxon>
        <taxon>Sapindaceae</taxon>
        <taxon>Hippocastanoideae</taxon>
        <taxon>Acereae</taxon>
        <taxon>Acer</taxon>
    </lineage>
</organism>
<comment type="caution">
    <text evidence="1">The sequence shown here is derived from an EMBL/GenBank/DDBJ whole genome shotgun (WGS) entry which is preliminary data.</text>
</comment>
<evidence type="ECO:0000313" key="2">
    <source>
        <dbReference type="Proteomes" id="UP000323000"/>
    </source>
</evidence>
<name>A0A5C7ICE2_9ROSI</name>
<proteinExistence type="predicted"/>